<gene>
    <name evidence="1" type="ORF">P5G46_11695</name>
</gene>
<evidence type="ECO:0000313" key="2">
    <source>
        <dbReference type="Proteomes" id="UP001630303"/>
    </source>
</evidence>
<proteinExistence type="predicted"/>
<accession>A0ABW9GI21</accession>
<reference evidence="1 2" key="1">
    <citation type="submission" date="2023-03" db="EMBL/GenBank/DDBJ databases">
        <title>MT1 and MT2 Draft Genomes of Novel Species.</title>
        <authorList>
            <person name="Venkateswaran K."/>
        </authorList>
    </citation>
    <scope>NUCLEOTIDE SEQUENCE [LARGE SCALE GENOMIC DNA]</scope>
    <source>
        <strain evidence="1 2">IF8SW-P5</strain>
    </source>
</reference>
<organism evidence="1 2">
    <name type="scientific">Microbacterium mcarthurae</name>
    <dbReference type="NCBI Taxonomy" id="3035918"/>
    <lineage>
        <taxon>Bacteria</taxon>
        <taxon>Bacillati</taxon>
        <taxon>Actinomycetota</taxon>
        <taxon>Actinomycetes</taxon>
        <taxon>Micrococcales</taxon>
        <taxon>Microbacteriaceae</taxon>
        <taxon>Microbacterium</taxon>
    </lineage>
</organism>
<dbReference type="EMBL" id="JAROCE010000003">
    <property type="protein sequence ID" value="MFM2721169.1"/>
    <property type="molecule type" value="Genomic_DNA"/>
</dbReference>
<dbReference type="Proteomes" id="UP001630303">
    <property type="component" value="Unassembled WGS sequence"/>
</dbReference>
<dbReference type="RefSeq" id="WP_408905751.1">
    <property type="nucleotide sequence ID" value="NZ_JAROCE010000003.1"/>
</dbReference>
<keyword evidence="2" id="KW-1185">Reference proteome</keyword>
<evidence type="ECO:0000313" key="1">
    <source>
        <dbReference type="EMBL" id="MFM2721169.1"/>
    </source>
</evidence>
<comment type="caution">
    <text evidence="1">The sequence shown here is derived from an EMBL/GenBank/DDBJ whole genome shotgun (WGS) entry which is preliminary data.</text>
</comment>
<name>A0ABW9GI21_9MICO</name>
<sequence length="267" mass="26678">MGVALAGCSAAPPPAPEDLSVSVIQQRGDIAPGRVQLRVDNGSAQALTVTGATLTWAALSAPAAWAAGRAETIGPGRVVDLPVPLPDLRCTPDGDTASATLEIETADGATTAEIAADDPLGILPRVSAAQCDREAVAAVAEIEASTVSPRGGGAADLTLSITPAPAGAGRVDLVAVRGTPLLHFVQGEEAPLGTTISAGDAPSTITVAVTPRRCDPHAIAEDKVGTLFDLVTRVDGREVVVSLPRSQPVADALLAFTAAACGLTPSP</sequence>
<protein>
    <submittedName>
        <fullName evidence="1">Uncharacterized protein</fullName>
    </submittedName>
</protein>